<evidence type="ECO:0000313" key="3">
    <source>
        <dbReference type="EMBL" id="SHJ86021.1"/>
    </source>
</evidence>
<dbReference type="InterPro" id="IPR011041">
    <property type="entry name" value="Quinoprot_gluc/sorb_DH_b-prop"/>
</dbReference>
<dbReference type="InterPro" id="IPR000601">
    <property type="entry name" value="PKD_dom"/>
</dbReference>
<dbReference type="STRING" id="1121955.SAMN02745146_0372"/>
<dbReference type="Gene3D" id="2.120.10.30">
    <property type="entry name" value="TolB, C-terminal domain"/>
    <property type="match status" value="1"/>
</dbReference>
<dbReference type="Pfam" id="PF07995">
    <property type="entry name" value="GSDH"/>
    <property type="match status" value="1"/>
</dbReference>
<dbReference type="Gene3D" id="2.60.40.10">
    <property type="entry name" value="Immunoglobulins"/>
    <property type="match status" value="1"/>
</dbReference>
<protein>
    <submittedName>
        <fullName evidence="3">PKD domain-containing protein</fullName>
    </submittedName>
</protein>
<dbReference type="RefSeq" id="WP_159437496.1">
    <property type="nucleotide sequence ID" value="NZ_FQYN01000016.1"/>
</dbReference>
<dbReference type="InterPro" id="IPR035986">
    <property type="entry name" value="PKD_dom_sf"/>
</dbReference>
<name>A0A1M6MRB9_9BACT</name>
<dbReference type="SUPFAM" id="SSF49299">
    <property type="entry name" value="PKD domain"/>
    <property type="match status" value="1"/>
</dbReference>
<feature type="domain" description="PKD" evidence="2">
    <location>
        <begin position="530"/>
        <end position="597"/>
    </location>
</feature>
<feature type="signal peptide" evidence="1">
    <location>
        <begin position="1"/>
        <end position="24"/>
    </location>
</feature>
<feature type="chain" id="PRO_5013178185" evidence="1">
    <location>
        <begin position="25"/>
        <end position="645"/>
    </location>
</feature>
<sequence>MRLRLYFLALVLALLSTRAGQAQAPPAGFTSTVVSSGWDEAVGLTFTKTGDKMFVWERPGRVWVVVGGQRQLVLDISPEVGGWDDHGLLGFALDPNFDSNGFMYLLYVVDRHYLLNFGTPAYSATANDYNSATIGRLTRYTATPAGTGYTVNQASRRILLGATKSTGIASTSGGHVVGSLVFGTDGTLLVSTGDGAHWAPDLGSFNETYYAEALADGILSQKENVGALRSQLVDCLNGKILRLDPATGQGIPSNPFYDAAAPDAPRSKVWTMGTRTPFRMSLRLGTGSTDPTAANPGAIYLGMVGGSNWEEIAVIDRPRVNLGWPLFEGLTPNNDFINANVFNRDALNPLFNTGGCTQQFFYFRNLIKAATPSGTATFTNPCDNTKTIPASIPTFVHTRPIIDWGHGAGPSRTGTFSGSTPTTANIGAAGSPVSGPQFGGNSATGGVFYPYNDFPAPFSNAYFFGDYVGGWIRSLTVNSANQPSAVANFVNSNVVPVAFAVSPAETGLFYVNFYPSEIRKISFGTSNVPPVAVISADNTFGPGPLSVQFTGSGSSNPGGGSLSYRWDFGDGTPTSSAVNPAHTFFPPSSAPIQYTVTLTVTNSQGLSHQATRSISVNNTPPQVTITSPAAGTRYPLTGNTTYELR</sequence>
<dbReference type="InterPro" id="IPR011042">
    <property type="entry name" value="6-blade_b-propeller_TolB-like"/>
</dbReference>
<dbReference type="AlphaFoldDB" id="A0A1M6MRB9"/>
<dbReference type="PROSITE" id="PS50093">
    <property type="entry name" value="PKD"/>
    <property type="match status" value="1"/>
</dbReference>
<dbReference type="InterPro" id="IPR022409">
    <property type="entry name" value="PKD/Chitinase_dom"/>
</dbReference>
<evidence type="ECO:0000259" key="2">
    <source>
        <dbReference type="PROSITE" id="PS50093"/>
    </source>
</evidence>
<dbReference type="CDD" id="cd00146">
    <property type="entry name" value="PKD"/>
    <property type="match status" value="1"/>
</dbReference>
<organism evidence="3 4">
    <name type="scientific">Hymenobacter daecheongensis DSM 21074</name>
    <dbReference type="NCBI Taxonomy" id="1121955"/>
    <lineage>
        <taxon>Bacteria</taxon>
        <taxon>Pseudomonadati</taxon>
        <taxon>Bacteroidota</taxon>
        <taxon>Cytophagia</taxon>
        <taxon>Cytophagales</taxon>
        <taxon>Hymenobacteraceae</taxon>
        <taxon>Hymenobacter</taxon>
    </lineage>
</organism>
<dbReference type="Pfam" id="PF18911">
    <property type="entry name" value="PKD_4"/>
    <property type="match status" value="1"/>
</dbReference>
<reference evidence="3 4" key="1">
    <citation type="submission" date="2016-11" db="EMBL/GenBank/DDBJ databases">
        <authorList>
            <person name="Jaros S."/>
            <person name="Januszkiewicz K."/>
            <person name="Wedrychowicz H."/>
        </authorList>
    </citation>
    <scope>NUCLEOTIDE SEQUENCE [LARGE SCALE GENOMIC DNA]</scope>
    <source>
        <strain evidence="3 4">DSM 21074</strain>
    </source>
</reference>
<dbReference type="InterPro" id="IPR012938">
    <property type="entry name" value="Glc/Sorbosone_DH"/>
</dbReference>
<dbReference type="InterPro" id="IPR013783">
    <property type="entry name" value="Ig-like_fold"/>
</dbReference>
<accession>A0A1M6MRB9</accession>
<keyword evidence="4" id="KW-1185">Reference proteome</keyword>
<dbReference type="PANTHER" id="PTHR19328:SF13">
    <property type="entry name" value="HIPL1 PROTEIN"/>
    <property type="match status" value="1"/>
</dbReference>
<gene>
    <name evidence="3" type="ORF">SAMN02745146_0372</name>
</gene>
<dbReference type="OrthoDB" id="9770043at2"/>
<feature type="non-terminal residue" evidence="3">
    <location>
        <position position="645"/>
    </location>
</feature>
<proteinExistence type="predicted"/>
<dbReference type="EMBL" id="FQYN01000016">
    <property type="protein sequence ID" value="SHJ86021.1"/>
    <property type="molecule type" value="Genomic_DNA"/>
</dbReference>
<dbReference type="SMART" id="SM00089">
    <property type="entry name" value="PKD"/>
    <property type="match status" value="1"/>
</dbReference>
<dbReference type="PANTHER" id="PTHR19328">
    <property type="entry name" value="HEDGEHOG-INTERACTING PROTEIN"/>
    <property type="match status" value="1"/>
</dbReference>
<dbReference type="Proteomes" id="UP000184418">
    <property type="component" value="Unassembled WGS sequence"/>
</dbReference>
<dbReference type="SUPFAM" id="SSF50952">
    <property type="entry name" value="Soluble quinoprotein glucose dehydrogenase"/>
    <property type="match status" value="1"/>
</dbReference>
<evidence type="ECO:0000256" key="1">
    <source>
        <dbReference type="SAM" id="SignalP"/>
    </source>
</evidence>
<evidence type="ECO:0000313" key="4">
    <source>
        <dbReference type="Proteomes" id="UP000184418"/>
    </source>
</evidence>
<keyword evidence="1" id="KW-0732">Signal</keyword>